<dbReference type="RefSeq" id="YP_009032628.1">
    <property type="nucleotide sequence ID" value="NC_024150.1"/>
</dbReference>
<organism evidence="1 2">
    <name type="scientific">California sea lion adenovirus 1</name>
    <dbReference type="NCBI Taxonomy" id="943083"/>
    <lineage>
        <taxon>Viruses</taxon>
        <taxon>Varidnaviria</taxon>
        <taxon>Bamfordvirae</taxon>
        <taxon>Preplasmiviricota</taxon>
        <taxon>Polisuviricotina</taxon>
        <taxon>Pharingeaviricetes</taxon>
        <taxon>Rowavirales</taxon>
        <taxon>Adenoviridae</taxon>
        <taxon>Mastadenovirus</taxon>
        <taxon>Mastadenovirus otariidae</taxon>
        <taxon>Sea lion mastadenovirus A</taxon>
    </lineage>
</organism>
<evidence type="ECO:0000313" key="1">
    <source>
        <dbReference type="EMBL" id="AIA22369.1"/>
    </source>
</evidence>
<dbReference type="EMBL" id="KJ563221">
    <property type="protein sequence ID" value="AIA22369.1"/>
    <property type="molecule type" value="Genomic_DNA"/>
</dbReference>
<proteinExistence type="predicted"/>
<dbReference type="Proteomes" id="UP000116231">
    <property type="component" value="Segment"/>
</dbReference>
<protein>
    <submittedName>
        <fullName evidence="1">E4 ORF6/7</fullName>
    </submittedName>
</protein>
<name>A0A059XJ55_9ADEN</name>
<evidence type="ECO:0000313" key="2">
    <source>
        <dbReference type="Proteomes" id="UP000116231"/>
    </source>
</evidence>
<accession>A0A059XJ55</accession>
<dbReference type="KEGG" id="vg:19488630"/>
<keyword evidence="2" id="KW-1185">Reference proteome</keyword>
<reference evidence="1 2" key="1">
    <citation type="journal article" date="2015" name="Infect. Genet. Evol.">
        <title>Phylogenomic characterization of California sea lion adenovirus-1.</title>
        <authorList>
            <person name="Cortes-Hinojosa G."/>
            <person name="Gulland F.M."/>
            <person name="Goldstein T."/>
            <person name="Venn-Watson S."/>
            <person name="Rivera R."/>
            <person name="Waltzek T.B."/>
            <person name="Salemi M."/>
            <person name="Wellehan J.F.Jr."/>
        </authorList>
    </citation>
    <scope>NUCLEOTIDE SEQUENCE [LARGE SCALE GENOMIC DNA]</scope>
    <source>
        <strain evidence="1">Zc11-030</strain>
    </source>
</reference>
<sequence length="78" mass="8813">MDDSSGVEHILDSTLDKSLTSDMLAPGFISITSEELEEKETVFTSDTLFERVVYVLKFKEGGKIKSRVINKFLIKNLK</sequence>
<dbReference type="GeneID" id="19488630"/>